<evidence type="ECO:0000256" key="1">
    <source>
        <dbReference type="ARBA" id="ARBA00004141"/>
    </source>
</evidence>
<dbReference type="Pfam" id="PF00230">
    <property type="entry name" value="MIP"/>
    <property type="match status" value="1"/>
</dbReference>
<dbReference type="InterPro" id="IPR000425">
    <property type="entry name" value="MIP"/>
</dbReference>
<comment type="subcellular location">
    <subcellularLocation>
        <location evidence="1">Membrane</location>
        <topology evidence="1">Multi-pass membrane protein</topology>
    </subcellularLocation>
</comment>
<feature type="transmembrane region" description="Helical" evidence="8">
    <location>
        <begin position="91"/>
        <end position="110"/>
    </location>
</feature>
<keyword evidence="6 8" id="KW-0472">Membrane</keyword>
<dbReference type="AlphaFoldDB" id="A0A0L8G978"/>
<dbReference type="GO" id="GO:0016323">
    <property type="term" value="C:basolateral plasma membrane"/>
    <property type="evidence" value="ECO:0007669"/>
    <property type="project" value="TreeGrafter"/>
</dbReference>
<dbReference type="PROSITE" id="PS00221">
    <property type="entry name" value="MIP"/>
    <property type="match status" value="1"/>
</dbReference>
<dbReference type="PANTHER" id="PTHR43829">
    <property type="entry name" value="AQUAPORIN OR AQUAGLYCEROPORIN RELATED"/>
    <property type="match status" value="1"/>
</dbReference>
<gene>
    <name evidence="9" type="ORF">OCBIM_22038388mg</name>
</gene>
<keyword evidence="4 7" id="KW-0812">Transmembrane</keyword>
<proteinExistence type="inferred from homology"/>
<dbReference type="OrthoDB" id="3222at2759"/>
<accession>A0A0L8G978</accession>
<evidence type="ECO:0000256" key="2">
    <source>
        <dbReference type="ARBA" id="ARBA00006175"/>
    </source>
</evidence>
<protein>
    <recommendedName>
        <fullName evidence="10">Aquaporin</fullName>
    </recommendedName>
</protein>
<dbReference type="GO" id="GO:0015250">
    <property type="term" value="F:water channel activity"/>
    <property type="evidence" value="ECO:0007669"/>
    <property type="project" value="TreeGrafter"/>
</dbReference>
<dbReference type="InterPro" id="IPR023271">
    <property type="entry name" value="Aquaporin-like"/>
</dbReference>
<keyword evidence="5 8" id="KW-1133">Transmembrane helix</keyword>
<sequence>MVKCHHIHSETLRGVLAEFLGTFVFGSFVMGSSAQNTFSNNPNTLQVNLASGIGLMVGIYISGGVSGGHLNPAVTLACCLGKKTSWKRLPFYWISQLLATVLAAALQYGICYDVIEEFNGNIRNQ</sequence>
<evidence type="ECO:0000256" key="7">
    <source>
        <dbReference type="RuleBase" id="RU000477"/>
    </source>
</evidence>
<evidence type="ECO:0000256" key="6">
    <source>
        <dbReference type="ARBA" id="ARBA00023136"/>
    </source>
</evidence>
<dbReference type="EMBL" id="KQ423305">
    <property type="protein sequence ID" value="KOF73115.1"/>
    <property type="molecule type" value="Genomic_DNA"/>
</dbReference>
<evidence type="ECO:0000256" key="4">
    <source>
        <dbReference type="ARBA" id="ARBA00022692"/>
    </source>
</evidence>
<comment type="similarity">
    <text evidence="2 7">Belongs to the MIP/aquaporin (TC 1.A.8) family.</text>
</comment>
<reference evidence="9" key="1">
    <citation type="submission" date="2015-07" db="EMBL/GenBank/DDBJ databases">
        <title>MeaNS - Measles Nucleotide Surveillance Program.</title>
        <authorList>
            <person name="Tran T."/>
            <person name="Druce J."/>
        </authorList>
    </citation>
    <scope>NUCLEOTIDE SEQUENCE</scope>
    <source>
        <strain evidence="9">UCB-OBI-ISO-001</strain>
        <tissue evidence="9">Gonad</tissue>
    </source>
</reference>
<dbReference type="InterPro" id="IPR022357">
    <property type="entry name" value="MIP_CS"/>
</dbReference>
<feature type="transmembrane region" description="Helical" evidence="8">
    <location>
        <begin position="49"/>
        <end position="70"/>
    </location>
</feature>
<dbReference type="PRINTS" id="PR00783">
    <property type="entry name" value="MINTRINSICP"/>
</dbReference>
<evidence type="ECO:0000256" key="3">
    <source>
        <dbReference type="ARBA" id="ARBA00022448"/>
    </source>
</evidence>
<evidence type="ECO:0008006" key="10">
    <source>
        <dbReference type="Google" id="ProtNLM"/>
    </source>
</evidence>
<organism evidence="9">
    <name type="scientific">Octopus bimaculoides</name>
    <name type="common">California two-spotted octopus</name>
    <dbReference type="NCBI Taxonomy" id="37653"/>
    <lineage>
        <taxon>Eukaryota</taxon>
        <taxon>Metazoa</taxon>
        <taxon>Spiralia</taxon>
        <taxon>Lophotrochozoa</taxon>
        <taxon>Mollusca</taxon>
        <taxon>Cephalopoda</taxon>
        <taxon>Coleoidea</taxon>
        <taxon>Octopodiformes</taxon>
        <taxon>Octopoda</taxon>
        <taxon>Incirrata</taxon>
        <taxon>Octopodidae</taxon>
        <taxon>Octopus</taxon>
    </lineage>
</organism>
<evidence type="ECO:0000256" key="8">
    <source>
        <dbReference type="SAM" id="Phobius"/>
    </source>
</evidence>
<evidence type="ECO:0000313" key="9">
    <source>
        <dbReference type="EMBL" id="KOF73115.1"/>
    </source>
</evidence>
<dbReference type="InterPro" id="IPR050363">
    <property type="entry name" value="MIP/Aquaporin"/>
</dbReference>
<dbReference type="STRING" id="37653.A0A0L8G978"/>
<dbReference type="GO" id="GO:0015254">
    <property type="term" value="F:glycerol channel activity"/>
    <property type="evidence" value="ECO:0007669"/>
    <property type="project" value="TreeGrafter"/>
</dbReference>
<evidence type="ECO:0000256" key="5">
    <source>
        <dbReference type="ARBA" id="ARBA00022989"/>
    </source>
</evidence>
<feature type="non-terminal residue" evidence="9">
    <location>
        <position position="125"/>
    </location>
</feature>
<dbReference type="Gene3D" id="1.20.1080.10">
    <property type="entry name" value="Glycerol uptake facilitator protein"/>
    <property type="match status" value="1"/>
</dbReference>
<dbReference type="PANTHER" id="PTHR43829:SF9">
    <property type="entry name" value="AQUAPORIN-9"/>
    <property type="match status" value="1"/>
</dbReference>
<keyword evidence="3 7" id="KW-0813">Transport</keyword>
<feature type="transmembrane region" description="Helical" evidence="8">
    <location>
        <begin position="12"/>
        <end position="29"/>
    </location>
</feature>
<name>A0A0L8G978_OCTBM</name>
<dbReference type="SUPFAM" id="SSF81338">
    <property type="entry name" value="Aquaporin-like"/>
    <property type="match status" value="1"/>
</dbReference>